<evidence type="ECO:0000259" key="15">
    <source>
        <dbReference type="Pfam" id="PF25293"/>
    </source>
</evidence>
<dbReference type="GO" id="GO:0072546">
    <property type="term" value="C:EMC complex"/>
    <property type="evidence" value="ECO:0007669"/>
    <property type="project" value="InterPro"/>
</dbReference>
<evidence type="ECO:0000256" key="3">
    <source>
        <dbReference type="ARBA" id="ARBA00011276"/>
    </source>
</evidence>
<evidence type="ECO:0000313" key="16">
    <source>
        <dbReference type="EMBL" id="CEP22418.1"/>
    </source>
</evidence>
<evidence type="ECO:0000256" key="12">
    <source>
        <dbReference type="SAM" id="SignalP"/>
    </source>
</evidence>
<feature type="domain" description="ER membrane protein complex subunit 1 C-terminal" evidence="13">
    <location>
        <begin position="653"/>
        <end position="864"/>
    </location>
</feature>
<keyword evidence="10" id="KW-0325">Glycoprotein</keyword>
<dbReference type="InterPro" id="IPR011678">
    <property type="entry name" value="EMC1_C"/>
</dbReference>
<dbReference type="SUPFAM" id="SSF50998">
    <property type="entry name" value="Quinoprotein alcohol dehydrogenase-like"/>
    <property type="match status" value="1"/>
</dbReference>
<reference evidence="17" key="1">
    <citation type="journal article" date="2015" name="J. Biotechnol.">
        <title>The structure of the Cyberlindnera jadinii genome and its relation to Candida utilis analyzed by the occurrence of single nucleotide polymorphisms.</title>
        <authorList>
            <person name="Rupp O."/>
            <person name="Brinkrolf K."/>
            <person name="Buerth C."/>
            <person name="Kunigo M."/>
            <person name="Schneider J."/>
            <person name="Jaenicke S."/>
            <person name="Goesmann A."/>
            <person name="Puehler A."/>
            <person name="Jaeger K.-E."/>
            <person name="Ernst J.F."/>
        </authorList>
    </citation>
    <scope>NUCLEOTIDE SEQUENCE [LARGE SCALE GENOMIC DNA]</scope>
    <source>
        <strain evidence="17">ATCC 18201 / CBS 1600 / BCRC 20928 / JCM 3617 / NBRC 0987 / NRRL Y-1542</strain>
    </source>
</reference>
<evidence type="ECO:0000256" key="6">
    <source>
        <dbReference type="ARBA" id="ARBA00022729"/>
    </source>
</evidence>
<evidence type="ECO:0000256" key="2">
    <source>
        <dbReference type="ARBA" id="ARBA00007904"/>
    </source>
</evidence>
<dbReference type="Pfam" id="PF25293">
    <property type="entry name" value="Beta-prop_EMC1_N"/>
    <property type="match status" value="1"/>
</dbReference>
<keyword evidence="8 11" id="KW-1133">Transmembrane helix</keyword>
<name>A0A0H5C3F7_CYBJN</name>
<dbReference type="AlphaFoldDB" id="A0A0H5C3F7"/>
<comment type="similarity">
    <text evidence="2">Belongs to the EMC1 family.</text>
</comment>
<dbReference type="Pfam" id="PF13360">
    <property type="entry name" value="PQQ_2"/>
    <property type="match status" value="1"/>
</dbReference>
<dbReference type="SUPFAM" id="SSF50969">
    <property type="entry name" value="YVTN repeat-like/Quinoprotein amine dehydrogenase"/>
    <property type="match status" value="1"/>
</dbReference>
<accession>A0A0H5C3F7</accession>
<keyword evidence="6 12" id="KW-0732">Signal</keyword>
<feature type="signal peptide" evidence="12">
    <location>
        <begin position="1"/>
        <end position="17"/>
    </location>
</feature>
<sequence>MVSVVWMLTFLASVCLAVWDDEAFKVDWHLPQIGHVNTVLTSRLANDRIHVVTDDNVLAGLYMGQVQWRILLGGKAEAIDFKEQIATAVNNADGSSTVSIWDQESGFLVKEVGTFTQPTVALAARSEDLVVILEDGSVFLLNCEGDLTSVGSVKGEVDQLHVFDNGNIVVHIHDALGNSSYAFYNGSEIVQSPISLKTRDVRGIYGSKIIVGSNGKHHCYRINQRTGEHYSGVELPQVDSLIDIDSTSLLAFQHGNDLKVHSIEAEEQFVIPNVYRYDFQFVDGVFVMHTEFHANVIDADTGDEIVSHQLGDHKLEFDEIEAIHTKTDGVDRIYTLIQYKSGELEFLRNAKSFWRRDFSLSDSVAHAILDIEVEGSLTGDELIQEEVLPIWEAYFSRIIRHYQELRALYERFWQILPLWTTGEWTFPTINNDKYFGFEKILILANNRGYVTALNSVNGEKVWVFSTEQRDIYQLEIFDDGQLYIFTKSGPLFILDSKTGELISQELLAPSSSIKRLHDKSLLVETSEGLNVVAGHNNGTSYTTSHDAHTIKGFKIVEDSIKPSWTFITKPHEIIVGYSEKNTEELVANIGIVLGDRSVLYKYLYPNLAAVAVWNNNTKALYLNIIDTLTGELLHSVVHDTDVLGDSVSVVFGEHWVVYTFYSNKPTPEQHVVVIDLFESLVPNTRLSKDSESSFGARHPPAISTKSFILPVKVSTLAITKTRFGVTTKAVVFSLENGQLLLVPKFILNSRRVFGRELTNEEKAQFRLLPYDPVISIDDHSVISHKRQVLGQETIVSMATNLESTSIVCSYGLDVFCTRVSPSSQFDKLTSSFDKIKLVGSIIILVFLVFFLRPMRESKILKNLWVVEAPN</sequence>
<evidence type="ECO:0000259" key="13">
    <source>
        <dbReference type="Pfam" id="PF07774"/>
    </source>
</evidence>
<dbReference type="InterPro" id="IPR011044">
    <property type="entry name" value="Quino_amine_DH_bsu"/>
</dbReference>
<evidence type="ECO:0000256" key="4">
    <source>
        <dbReference type="ARBA" id="ARBA00020824"/>
    </source>
</evidence>
<evidence type="ECO:0000256" key="1">
    <source>
        <dbReference type="ARBA" id="ARBA00004115"/>
    </source>
</evidence>
<dbReference type="InterPro" id="IPR015943">
    <property type="entry name" value="WD40/YVTN_repeat-like_dom_sf"/>
</dbReference>
<proteinExistence type="inferred from homology"/>
<feature type="chain" id="PRO_5005217266" description="ER membrane protein complex subunit 1" evidence="12">
    <location>
        <begin position="18"/>
        <end position="870"/>
    </location>
</feature>
<dbReference type="InterPro" id="IPR058545">
    <property type="entry name" value="Beta-prop_EMC1_1st"/>
</dbReference>
<dbReference type="PANTHER" id="PTHR21573">
    <property type="entry name" value="ER MEMBRANE PROTEIN COMPLEX SUBUNIT 1"/>
    <property type="match status" value="1"/>
</dbReference>
<evidence type="ECO:0000256" key="10">
    <source>
        <dbReference type="ARBA" id="ARBA00023180"/>
    </source>
</evidence>
<comment type="subunit">
    <text evidence="3">Component of the ER membrane protein complex (EMC).</text>
</comment>
<gene>
    <name evidence="16" type="primary">EMC1</name>
    <name evidence="16" type="ORF">BN1211_2778</name>
</gene>
<dbReference type="InterPro" id="IPR026895">
    <property type="entry name" value="EMC1"/>
</dbReference>
<keyword evidence="5 11" id="KW-0812">Transmembrane</keyword>
<evidence type="ECO:0000256" key="8">
    <source>
        <dbReference type="ARBA" id="ARBA00022989"/>
    </source>
</evidence>
<evidence type="ECO:0000256" key="11">
    <source>
        <dbReference type="SAM" id="Phobius"/>
    </source>
</evidence>
<organism evidence="16 17">
    <name type="scientific">Cyberlindnera jadinii (strain ATCC 18201 / CBS 1600 / BCRC 20928 / JCM 3617 / NBRC 0987 / NRRL Y-1542)</name>
    <name type="common">Torula yeast</name>
    <name type="synonym">Candida utilis</name>
    <dbReference type="NCBI Taxonomy" id="983966"/>
    <lineage>
        <taxon>Eukaryota</taxon>
        <taxon>Fungi</taxon>
        <taxon>Dikarya</taxon>
        <taxon>Ascomycota</taxon>
        <taxon>Saccharomycotina</taxon>
        <taxon>Saccharomycetes</taxon>
        <taxon>Phaffomycetales</taxon>
        <taxon>Phaffomycetaceae</taxon>
        <taxon>Cyberlindnera</taxon>
    </lineage>
</organism>
<dbReference type="GO" id="GO:0034975">
    <property type="term" value="P:protein folding in endoplasmic reticulum"/>
    <property type="evidence" value="ECO:0007669"/>
    <property type="project" value="TreeGrafter"/>
</dbReference>
<evidence type="ECO:0000256" key="5">
    <source>
        <dbReference type="ARBA" id="ARBA00022692"/>
    </source>
</evidence>
<evidence type="ECO:0000256" key="9">
    <source>
        <dbReference type="ARBA" id="ARBA00023136"/>
    </source>
</evidence>
<evidence type="ECO:0000259" key="14">
    <source>
        <dbReference type="Pfam" id="PF13360"/>
    </source>
</evidence>
<dbReference type="InterPro" id="IPR002372">
    <property type="entry name" value="PQQ_rpt_dom"/>
</dbReference>
<comment type="subcellular location">
    <subcellularLocation>
        <location evidence="1">Endoplasmic reticulum membrane</location>
        <topology evidence="1">Single-pass type I membrane protein</topology>
    </subcellularLocation>
</comment>
<dbReference type="Proteomes" id="UP000038830">
    <property type="component" value="Unassembled WGS sequence"/>
</dbReference>
<keyword evidence="9 11" id="KW-0472">Membrane</keyword>
<feature type="domain" description="Pyrrolo-quinoline quinone repeat" evidence="14">
    <location>
        <begin position="442"/>
        <end position="539"/>
    </location>
</feature>
<dbReference type="InterPro" id="IPR011047">
    <property type="entry name" value="Quinoprotein_ADH-like_sf"/>
</dbReference>
<evidence type="ECO:0000313" key="17">
    <source>
        <dbReference type="Proteomes" id="UP000038830"/>
    </source>
</evidence>
<feature type="domain" description="EMC1 first beta-propeller" evidence="15">
    <location>
        <begin position="17"/>
        <end position="143"/>
    </location>
</feature>
<dbReference type="EMBL" id="CDQK01000003">
    <property type="protein sequence ID" value="CEP22418.1"/>
    <property type="molecule type" value="Genomic_DNA"/>
</dbReference>
<dbReference type="Pfam" id="PF07774">
    <property type="entry name" value="EMC1_C"/>
    <property type="match status" value="1"/>
</dbReference>
<protein>
    <recommendedName>
        <fullName evidence="4">ER membrane protein complex subunit 1</fullName>
    </recommendedName>
</protein>
<dbReference type="Gene3D" id="2.130.10.10">
    <property type="entry name" value="YVTN repeat-like/Quinoprotein amine dehydrogenase"/>
    <property type="match status" value="1"/>
</dbReference>
<feature type="transmembrane region" description="Helical" evidence="11">
    <location>
        <begin position="835"/>
        <end position="851"/>
    </location>
</feature>
<evidence type="ECO:0000256" key="7">
    <source>
        <dbReference type="ARBA" id="ARBA00022824"/>
    </source>
</evidence>
<dbReference type="PANTHER" id="PTHR21573:SF0">
    <property type="entry name" value="ER MEMBRANE PROTEIN COMPLEX SUBUNIT 1"/>
    <property type="match status" value="1"/>
</dbReference>
<keyword evidence="7" id="KW-0256">Endoplasmic reticulum</keyword>